<gene>
    <name evidence="2" type="ORF">TD95_002728</name>
</gene>
<feature type="compositionally biased region" description="Polar residues" evidence="1">
    <location>
        <begin position="428"/>
        <end position="439"/>
    </location>
</feature>
<evidence type="ECO:0000313" key="3">
    <source>
        <dbReference type="Proteomes" id="UP000033483"/>
    </source>
</evidence>
<feature type="compositionally biased region" description="Basic and acidic residues" evidence="1">
    <location>
        <begin position="260"/>
        <end position="285"/>
    </location>
</feature>
<feature type="compositionally biased region" description="Low complexity" evidence="1">
    <location>
        <begin position="334"/>
        <end position="343"/>
    </location>
</feature>
<sequence>MAFQTRASQRVVLATELREATASVAPSQASRSQHGATVSAPSARPQPEGWTLFPPPSDTPTQLSTSSFVTFNHSINSHSDVSASLNHHDLHSQSTADISINSQNEDDDDYDEEDAELDMLDSHLADFRTVPNLTSPLSATVLPAHDGLGMFRLPDSSNMQEQLYAFEQFNPNGVHAFKNQNAPIELDPEEIEAAERRARIEAWRLEHSRVLLEEIQKETRRQRRISQASSARAKKPSFTAASVQSESIEEVSEALPQAAETEKMEWHENSADEHSKSEVEDDEPKSFLDRITQKVIRDMLDLDDHTLAIIFGETYIGDENDELATPRPSSPTGDKSAASTDAAAAKEDSSWQLRIIEGVARELGVFVNSVSPHPHPGAFSTYNRVNQDPLPYAGLEAIPETASSTPKRPLSLLESLSQSALQFKPSFTLLQSNTPSTTPKPEEATEKAAGSAPTTKNQTSGRSERFTQEEWEKDLDIKLVFRYLRSRFVPGQTSSPASVSSSHTTMLNPQESAAKAARIRQHHPLIGGRVPADRRAFKATAPSSPVALRHGSSCSQSTRRSARRSSASSRHYWDIGGSIGTGSVVAAATATNRPMGSWAEV</sequence>
<dbReference type="EMBL" id="LAEV01000018">
    <property type="protein sequence ID" value="KKA31230.1"/>
    <property type="molecule type" value="Genomic_DNA"/>
</dbReference>
<proteinExistence type="predicted"/>
<feature type="region of interest" description="Disordered" evidence="1">
    <location>
        <begin position="427"/>
        <end position="468"/>
    </location>
</feature>
<feature type="compositionally biased region" description="Low complexity" evidence="1">
    <location>
        <begin position="552"/>
        <end position="569"/>
    </location>
</feature>
<dbReference type="AlphaFoldDB" id="A0A0F4ZLY5"/>
<feature type="region of interest" description="Disordered" evidence="1">
    <location>
        <begin position="539"/>
        <end position="569"/>
    </location>
</feature>
<organism evidence="2 3">
    <name type="scientific">Thielaviopsis punctulata</name>
    <dbReference type="NCBI Taxonomy" id="72032"/>
    <lineage>
        <taxon>Eukaryota</taxon>
        <taxon>Fungi</taxon>
        <taxon>Dikarya</taxon>
        <taxon>Ascomycota</taxon>
        <taxon>Pezizomycotina</taxon>
        <taxon>Sordariomycetes</taxon>
        <taxon>Hypocreomycetidae</taxon>
        <taxon>Microascales</taxon>
        <taxon>Ceratocystidaceae</taxon>
        <taxon>Thielaviopsis</taxon>
    </lineage>
</organism>
<dbReference type="Proteomes" id="UP000033483">
    <property type="component" value="Unassembled WGS sequence"/>
</dbReference>
<name>A0A0F4ZLY5_9PEZI</name>
<feature type="compositionally biased region" description="Polar residues" evidence="1">
    <location>
        <begin position="452"/>
        <end position="461"/>
    </location>
</feature>
<protein>
    <submittedName>
        <fullName evidence="2">Uncharacterized protein</fullName>
    </submittedName>
</protein>
<reference evidence="2 3" key="1">
    <citation type="submission" date="2015-03" db="EMBL/GenBank/DDBJ databases">
        <authorList>
            <person name="Radwan O."/>
            <person name="Al-Naeli F.A."/>
            <person name="Rendon G.A."/>
            <person name="Fields C."/>
        </authorList>
    </citation>
    <scope>NUCLEOTIDE SEQUENCE [LARGE SCALE GENOMIC DNA]</scope>
    <source>
        <strain evidence="2">CR-DP1</strain>
    </source>
</reference>
<accession>A0A0F4ZLY5</accession>
<feature type="region of interest" description="Disordered" evidence="1">
    <location>
        <begin position="319"/>
        <end position="347"/>
    </location>
</feature>
<evidence type="ECO:0000313" key="2">
    <source>
        <dbReference type="EMBL" id="KKA31230.1"/>
    </source>
</evidence>
<keyword evidence="3" id="KW-1185">Reference proteome</keyword>
<feature type="region of interest" description="Disordered" evidence="1">
    <location>
        <begin position="221"/>
        <end position="285"/>
    </location>
</feature>
<feature type="region of interest" description="Disordered" evidence="1">
    <location>
        <begin position="20"/>
        <end position="65"/>
    </location>
</feature>
<feature type="compositionally biased region" description="Polar residues" evidence="1">
    <location>
        <begin position="24"/>
        <end position="40"/>
    </location>
</feature>
<dbReference type="OrthoDB" id="5402147at2759"/>
<evidence type="ECO:0000256" key="1">
    <source>
        <dbReference type="SAM" id="MobiDB-lite"/>
    </source>
</evidence>
<comment type="caution">
    <text evidence="2">The sequence shown here is derived from an EMBL/GenBank/DDBJ whole genome shotgun (WGS) entry which is preliminary data.</text>
</comment>